<keyword evidence="2" id="KW-1185">Reference proteome</keyword>
<feature type="non-terminal residue" evidence="1">
    <location>
        <position position="115"/>
    </location>
</feature>
<proteinExistence type="predicted"/>
<name>A0ACC2P7S7_9HYME</name>
<accession>A0ACC2P7S7</accession>
<evidence type="ECO:0000313" key="1">
    <source>
        <dbReference type="EMBL" id="KAJ8678522.1"/>
    </source>
</evidence>
<gene>
    <name evidence="1" type="ORF">QAD02_014309</name>
</gene>
<protein>
    <submittedName>
        <fullName evidence="1">Uncharacterized protein</fullName>
    </submittedName>
</protein>
<dbReference type="Proteomes" id="UP001239111">
    <property type="component" value="Chromosome 2"/>
</dbReference>
<reference evidence="1" key="1">
    <citation type="submission" date="2023-04" db="EMBL/GenBank/DDBJ databases">
        <title>A chromosome-level genome assembly of the parasitoid wasp Eretmocerus hayati.</title>
        <authorList>
            <person name="Zhong Y."/>
            <person name="Liu S."/>
            <person name="Liu Y."/>
        </authorList>
    </citation>
    <scope>NUCLEOTIDE SEQUENCE</scope>
    <source>
        <strain evidence="1">ZJU_SS_LIU_2023</strain>
    </source>
</reference>
<sequence>ANGTGLLFYEYCRILKLIKKHNKDRHLFWLFENVASMPKEFRAQISESLGQEPRFVDSSEFSAQRRPMLYWGNIPWCAHETINVTLQHVVHKGCNRIAVVDKIRTITTKSNSLKQ</sequence>
<evidence type="ECO:0000313" key="2">
    <source>
        <dbReference type="Proteomes" id="UP001239111"/>
    </source>
</evidence>
<feature type="non-terminal residue" evidence="1">
    <location>
        <position position="1"/>
    </location>
</feature>
<organism evidence="1 2">
    <name type="scientific">Eretmocerus hayati</name>
    <dbReference type="NCBI Taxonomy" id="131215"/>
    <lineage>
        <taxon>Eukaryota</taxon>
        <taxon>Metazoa</taxon>
        <taxon>Ecdysozoa</taxon>
        <taxon>Arthropoda</taxon>
        <taxon>Hexapoda</taxon>
        <taxon>Insecta</taxon>
        <taxon>Pterygota</taxon>
        <taxon>Neoptera</taxon>
        <taxon>Endopterygota</taxon>
        <taxon>Hymenoptera</taxon>
        <taxon>Apocrita</taxon>
        <taxon>Proctotrupomorpha</taxon>
        <taxon>Chalcidoidea</taxon>
        <taxon>Aphelinidae</taxon>
        <taxon>Aphelininae</taxon>
        <taxon>Eretmocerus</taxon>
    </lineage>
</organism>
<comment type="caution">
    <text evidence="1">The sequence shown here is derived from an EMBL/GenBank/DDBJ whole genome shotgun (WGS) entry which is preliminary data.</text>
</comment>
<dbReference type="EMBL" id="CM056742">
    <property type="protein sequence ID" value="KAJ8678522.1"/>
    <property type="molecule type" value="Genomic_DNA"/>
</dbReference>